<sequence length="287" mass="30445">MTSLSIVIPWANRDELAHTLLANAPQLARYGAELVVVDCGGDPGRCLAALERAGVPVTLVEVPTDGFNKALALNLGVHAASGDALMFLDTDVILTGDWLADALAAVEAGSFVTVERVRESAPSPDPIPAGELQSLAHIVEFVTAAGEVIRVETNRRQFADASRGGPGLICLRRDHFVSVDGMNSDLLGWGWEDVDLVARLQLAGVAPRLAMGEALHLSHDDSVRVVNGGARAHSERNNFSVCVANYRLGWLSGTFADDVQTCAALITTRTWTPRPATLAPQQGHSDA</sequence>
<evidence type="ECO:0000313" key="4">
    <source>
        <dbReference type="EMBL" id="KIG18520.1"/>
    </source>
</evidence>
<evidence type="ECO:0000259" key="2">
    <source>
        <dbReference type="Pfam" id="PF00535"/>
    </source>
</evidence>
<dbReference type="AlphaFoldDB" id="A0A0C2DAH8"/>
<dbReference type="Pfam" id="PF00535">
    <property type="entry name" value="Glycos_transf_2"/>
    <property type="match status" value="1"/>
</dbReference>
<dbReference type="SUPFAM" id="SSF53448">
    <property type="entry name" value="Nucleotide-diphospho-sugar transferases"/>
    <property type="match status" value="1"/>
</dbReference>
<feature type="domain" description="Galactosyltransferase C-terminal" evidence="3">
    <location>
        <begin position="165"/>
        <end position="206"/>
    </location>
</feature>
<dbReference type="InterPro" id="IPR029044">
    <property type="entry name" value="Nucleotide-diphossugar_trans"/>
</dbReference>
<dbReference type="Proteomes" id="UP000031599">
    <property type="component" value="Unassembled WGS sequence"/>
</dbReference>
<dbReference type="Gene3D" id="3.90.550.10">
    <property type="entry name" value="Spore Coat Polysaccharide Biosynthesis Protein SpsA, Chain A"/>
    <property type="match status" value="1"/>
</dbReference>
<dbReference type="InterPro" id="IPR027791">
    <property type="entry name" value="Galactosyl_T_C"/>
</dbReference>
<evidence type="ECO:0000256" key="1">
    <source>
        <dbReference type="ARBA" id="ARBA00022679"/>
    </source>
</evidence>
<dbReference type="EMBL" id="JMCC02000010">
    <property type="protein sequence ID" value="KIG18520.1"/>
    <property type="molecule type" value="Genomic_DNA"/>
</dbReference>
<feature type="domain" description="Glycosyltransferase 2-like" evidence="2">
    <location>
        <begin position="5"/>
        <end position="120"/>
    </location>
</feature>
<organism evidence="4 5">
    <name type="scientific">Enhygromyxa salina</name>
    <dbReference type="NCBI Taxonomy" id="215803"/>
    <lineage>
        <taxon>Bacteria</taxon>
        <taxon>Pseudomonadati</taxon>
        <taxon>Myxococcota</taxon>
        <taxon>Polyangia</taxon>
        <taxon>Nannocystales</taxon>
        <taxon>Nannocystaceae</taxon>
        <taxon>Enhygromyxa</taxon>
    </lineage>
</organism>
<evidence type="ECO:0000259" key="3">
    <source>
        <dbReference type="Pfam" id="PF02709"/>
    </source>
</evidence>
<dbReference type="GO" id="GO:0016740">
    <property type="term" value="F:transferase activity"/>
    <property type="evidence" value="ECO:0007669"/>
    <property type="project" value="UniProtKB-KW"/>
</dbReference>
<dbReference type="Pfam" id="PF02709">
    <property type="entry name" value="Glyco_transf_7C"/>
    <property type="match status" value="1"/>
</dbReference>
<comment type="caution">
    <text evidence="4">The sequence shown here is derived from an EMBL/GenBank/DDBJ whole genome shotgun (WGS) entry which is preliminary data.</text>
</comment>
<accession>A0A0C2DAH8</accession>
<keyword evidence="1" id="KW-0808">Transferase</keyword>
<name>A0A0C2DAH8_9BACT</name>
<dbReference type="PANTHER" id="PTHR43179">
    <property type="entry name" value="RHAMNOSYLTRANSFERASE WBBL"/>
    <property type="match status" value="1"/>
</dbReference>
<dbReference type="InterPro" id="IPR001173">
    <property type="entry name" value="Glyco_trans_2-like"/>
</dbReference>
<reference evidence="4 5" key="1">
    <citation type="submission" date="2014-12" db="EMBL/GenBank/DDBJ databases">
        <title>Genome assembly of Enhygromyxa salina DSM 15201.</title>
        <authorList>
            <person name="Sharma G."/>
            <person name="Subramanian S."/>
        </authorList>
    </citation>
    <scope>NUCLEOTIDE SEQUENCE [LARGE SCALE GENOMIC DNA]</scope>
    <source>
        <strain evidence="4 5">DSM 15201</strain>
    </source>
</reference>
<evidence type="ECO:0000313" key="5">
    <source>
        <dbReference type="Proteomes" id="UP000031599"/>
    </source>
</evidence>
<evidence type="ECO:0008006" key="6">
    <source>
        <dbReference type="Google" id="ProtNLM"/>
    </source>
</evidence>
<proteinExistence type="predicted"/>
<protein>
    <recommendedName>
        <fullName evidence="6">Glycosyl transferase family 2</fullName>
    </recommendedName>
</protein>
<gene>
    <name evidence="4" type="ORF">DB30_00205</name>
</gene>
<dbReference type="PANTHER" id="PTHR43179:SF7">
    <property type="entry name" value="RHAMNOSYLTRANSFERASE WBBL"/>
    <property type="match status" value="1"/>
</dbReference>